<evidence type="ECO:0000313" key="10">
    <source>
        <dbReference type="EMBL" id="CVK84819.1"/>
    </source>
</evidence>
<evidence type="ECO:0000313" key="11">
    <source>
        <dbReference type="Proteomes" id="UP000184255"/>
    </source>
</evidence>
<dbReference type="AlphaFoldDB" id="A0A1L7SE41"/>
<dbReference type="GO" id="GO:0008270">
    <property type="term" value="F:zinc ion binding"/>
    <property type="evidence" value="ECO:0007669"/>
    <property type="project" value="UniProtKB-KW"/>
</dbReference>
<dbReference type="Pfam" id="PF00096">
    <property type="entry name" value="zf-C2H2"/>
    <property type="match status" value="1"/>
</dbReference>
<keyword evidence="4 7" id="KW-0863">Zinc-finger</keyword>
<dbReference type="EMBL" id="FCQH01000001">
    <property type="protein sequence ID" value="CVK84819.1"/>
    <property type="molecule type" value="Genomic_DNA"/>
</dbReference>
<accession>A0A1L7SE41</accession>
<dbReference type="InterPro" id="IPR036236">
    <property type="entry name" value="Znf_C2H2_sf"/>
</dbReference>
<evidence type="ECO:0000256" key="3">
    <source>
        <dbReference type="ARBA" id="ARBA00022737"/>
    </source>
</evidence>
<dbReference type="RefSeq" id="XP_041677090.1">
    <property type="nucleotide sequence ID" value="XM_041822434.1"/>
</dbReference>
<feature type="region of interest" description="Disordered" evidence="8">
    <location>
        <begin position="86"/>
        <end position="145"/>
    </location>
</feature>
<feature type="region of interest" description="Disordered" evidence="8">
    <location>
        <begin position="23"/>
        <end position="67"/>
    </location>
</feature>
<dbReference type="InterPro" id="IPR050888">
    <property type="entry name" value="ZnF_C2H2-type_TF"/>
</dbReference>
<feature type="compositionally biased region" description="Polar residues" evidence="8">
    <location>
        <begin position="136"/>
        <end position="145"/>
    </location>
</feature>
<dbReference type="SUPFAM" id="SSF57667">
    <property type="entry name" value="beta-beta-alpha zinc fingers"/>
    <property type="match status" value="1"/>
</dbReference>
<dbReference type="InterPro" id="IPR013087">
    <property type="entry name" value="Znf_C2H2_type"/>
</dbReference>
<dbReference type="Proteomes" id="UP000184255">
    <property type="component" value="Unassembled WGS sequence"/>
</dbReference>
<evidence type="ECO:0000256" key="8">
    <source>
        <dbReference type="SAM" id="MobiDB-lite"/>
    </source>
</evidence>
<keyword evidence="6" id="KW-0539">Nucleus</keyword>
<reference evidence="11" key="1">
    <citation type="journal article" date="2016" name="Genome Biol. Evol.">
        <title>Comparative 'omics' of the Fusarium fujikuroi species complex highlights differences in genetic potential and metabolite synthesis.</title>
        <authorList>
            <person name="Niehaus E.-M."/>
            <person name="Muensterkoetter M."/>
            <person name="Proctor R.H."/>
            <person name="Brown D.W."/>
            <person name="Sharon A."/>
            <person name="Idan Y."/>
            <person name="Oren-Young L."/>
            <person name="Sieber C.M."/>
            <person name="Novak O."/>
            <person name="Pencik A."/>
            <person name="Tarkowska D."/>
            <person name="Hromadova K."/>
            <person name="Freeman S."/>
            <person name="Maymon M."/>
            <person name="Elazar M."/>
            <person name="Youssef S.A."/>
            <person name="El-Shabrawy E.S.M."/>
            <person name="Shalaby A.B.A."/>
            <person name="Houterman P."/>
            <person name="Brock N.L."/>
            <person name="Burkhardt I."/>
            <person name="Tsavkelova E.A."/>
            <person name="Dickschat J.S."/>
            <person name="Galuszka P."/>
            <person name="Gueldener U."/>
            <person name="Tudzynski B."/>
        </authorList>
    </citation>
    <scope>NUCLEOTIDE SEQUENCE [LARGE SCALE GENOMIC DNA]</scope>
    <source>
        <strain evidence="11">MRC7560</strain>
    </source>
</reference>
<dbReference type="VEuPathDB" id="FungiDB:FMAN_01746"/>
<keyword evidence="5" id="KW-0862">Zinc</keyword>
<feature type="compositionally biased region" description="Basic and acidic residues" evidence="8">
    <location>
        <begin position="123"/>
        <end position="135"/>
    </location>
</feature>
<evidence type="ECO:0000256" key="6">
    <source>
        <dbReference type="ARBA" id="ARBA00023242"/>
    </source>
</evidence>
<comment type="subcellular location">
    <subcellularLocation>
        <location evidence="1">Nucleus</location>
    </subcellularLocation>
</comment>
<dbReference type="PANTHER" id="PTHR24406">
    <property type="entry name" value="TRANSCRIPTIONAL REPRESSOR CTCFL-RELATED"/>
    <property type="match status" value="1"/>
</dbReference>
<feature type="compositionally biased region" description="Basic and acidic residues" evidence="8">
    <location>
        <begin position="38"/>
        <end position="66"/>
    </location>
</feature>
<dbReference type="PROSITE" id="PS00028">
    <property type="entry name" value="ZINC_FINGER_C2H2_1"/>
    <property type="match status" value="2"/>
</dbReference>
<feature type="domain" description="C2H2-type" evidence="9">
    <location>
        <begin position="72"/>
        <end position="95"/>
    </location>
</feature>
<evidence type="ECO:0000256" key="2">
    <source>
        <dbReference type="ARBA" id="ARBA00022723"/>
    </source>
</evidence>
<comment type="caution">
    <text evidence="10">The sequence shown here is derived from an EMBL/GenBank/DDBJ whole genome shotgun (WGS) entry which is preliminary data.</text>
</comment>
<keyword evidence="3" id="KW-0677">Repeat</keyword>
<dbReference type="Gene3D" id="3.30.160.60">
    <property type="entry name" value="Classic Zinc Finger"/>
    <property type="match status" value="2"/>
</dbReference>
<protein>
    <recommendedName>
        <fullName evidence="9">C2H2-type domain-containing protein</fullName>
    </recommendedName>
</protein>
<dbReference type="SMART" id="SM00355">
    <property type="entry name" value="ZnF_C2H2"/>
    <property type="match status" value="3"/>
</dbReference>
<dbReference type="PROSITE" id="PS50157">
    <property type="entry name" value="ZINC_FINGER_C2H2_2"/>
    <property type="match status" value="2"/>
</dbReference>
<feature type="domain" description="C2H2-type" evidence="9">
    <location>
        <begin position="14"/>
        <end position="43"/>
    </location>
</feature>
<evidence type="ECO:0000256" key="5">
    <source>
        <dbReference type="ARBA" id="ARBA00022833"/>
    </source>
</evidence>
<sequence length="203" mass="23424">MPNDSAKQPEAKLATCNVCKKSFSHQSSLRQHRHQSKHATERIDESPSIRRPISDEVDHPTEENTKKKAKVHKCWPCNKVFRTKGGLKQHKRDNHVVTTAEPADDSVKNVSVDSQKKQNIKQEAAESEKTEDKTSNNENDNATESEPSLLECEDCVGEFYDFDALYRHLEYFCRTPWAKWMRMLMGKAALERLAHMYKCNFCP</sequence>
<keyword evidence="2" id="KW-0479">Metal-binding</keyword>
<gene>
    <name evidence="10" type="ORF">FMAN_01746</name>
</gene>
<organism evidence="10 11">
    <name type="scientific">Fusarium mangiferae</name>
    <name type="common">Mango malformation disease fungus</name>
    <dbReference type="NCBI Taxonomy" id="192010"/>
    <lineage>
        <taxon>Eukaryota</taxon>
        <taxon>Fungi</taxon>
        <taxon>Dikarya</taxon>
        <taxon>Ascomycota</taxon>
        <taxon>Pezizomycotina</taxon>
        <taxon>Sordariomycetes</taxon>
        <taxon>Hypocreomycetidae</taxon>
        <taxon>Hypocreales</taxon>
        <taxon>Nectriaceae</taxon>
        <taxon>Fusarium</taxon>
        <taxon>Fusarium fujikuroi species complex</taxon>
    </lineage>
</organism>
<keyword evidence="11" id="KW-1185">Reference proteome</keyword>
<evidence type="ECO:0000256" key="7">
    <source>
        <dbReference type="PROSITE-ProRule" id="PRU00042"/>
    </source>
</evidence>
<dbReference type="GO" id="GO:0005634">
    <property type="term" value="C:nucleus"/>
    <property type="evidence" value="ECO:0007669"/>
    <property type="project" value="UniProtKB-SubCell"/>
</dbReference>
<proteinExistence type="predicted"/>
<evidence type="ECO:0000256" key="1">
    <source>
        <dbReference type="ARBA" id="ARBA00004123"/>
    </source>
</evidence>
<evidence type="ECO:0000256" key="4">
    <source>
        <dbReference type="ARBA" id="ARBA00022771"/>
    </source>
</evidence>
<dbReference type="GeneID" id="65081018"/>
<evidence type="ECO:0000259" key="9">
    <source>
        <dbReference type="PROSITE" id="PS50157"/>
    </source>
</evidence>
<name>A0A1L7SE41_FUSMA</name>